<dbReference type="PROSITE" id="PS01039">
    <property type="entry name" value="SBP_BACTERIAL_3"/>
    <property type="match status" value="1"/>
</dbReference>
<dbReference type="PANTHER" id="PTHR35936">
    <property type="entry name" value="MEMBRANE-BOUND LYTIC MUREIN TRANSGLYCOSYLASE F"/>
    <property type="match status" value="1"/>
</dbReference>
<keyword evidence="4" id="KW-0564">Palmitate</keyword>
<evidence type="ECO:0000256" key="1">
    <source>
        <dbReference type="ARBA" id="ARBA00004196"/>
    </source>
</evidence>
<evidence type="ECO:0000259" key="8">
    <source>
        <dbReference type="SMART" id="SM00062"/>
    </source>
</evidence>
<dbReference type="InterPro" id="IPR001638">
    <property type="entry name" value="Solute-binding_3/MltF_N"/>
</dbReference>
<keyword evidence="5" id="KW-0449">Lipoprotein</keyword>
<dbReference type="InterPro" id="IPR001320">
    <property type="entry name" value="Iontro_rcpt_C"/>
</dbReference>
<dbReference type="RefSeq" id="WP_018706776.1">
    <property type="nucleotide sequence ID" value="NZ_BOQT01000033.1"/>
</dbReference>
<feature type="chain" id="PRO_5046065147" evidence="7">
    <location>
        <begin position="24"/>
        <end position="267"/>
    </location>
</feature>
<dbReference type="EMBL" id="BOQT01000033">
    <property type="protein sequence ID" value="GIN23382.1"/>
    <property type="molecule type" value="Genomic_DNA"/>
</dbReference>
<dbReference type="InterPro" id="IPR018313">
    <property type="entry name" value="SBP_3_CS"/>
</dbReference>
<dbReference type="PANTHER" id="PTHR35936:SF19">
    <property type="entry name" value="AMINO-ACID-BINDING PROTEIN YXEM-RELATED"/>
    <property type="match status" value="1"/>
</dbReference>
<dbReference type="Pfam" id="PF00497">
    <property type="entry name" value="SBP_bac_3"/>
    <property type="match status" value="1"/>
</dbReference>
<proteinExistence type="inferred from homology"/>
<dbReference type="Proteomes" id="UP000680279">
    <property type="component" value="Unassembled WGS sequence"/>
</dbReference>
<evidence type="ECO:0000313" key="11">
    <source>
        <dbReference type="Proteomes" id="UP000680279"/>
    </source>
</evidence>
<reference evidence="10 11" key="1">
    <citation type="submission" date="2021-03" db="EMBL/GenBank/DDBJ databases">
        <title>Antimicrobial resistance genes in bacteria isolated from Japanese honey, and their potential for conferring macrolide and lincosamide resistance in the American foulbrood pathogen Paenibacillus larvae.</title>
        <authorList>
            <person name="Okamoto M."/>
            <person name="Kumagai M."/>
            <person name="Kanamori H."/>
            <person name="Takamatsu D."/>
        </authorList>
    </citation>
    <scope>NUCLEOTIDE SEQUENCE [LARGE SCALE GENOMIC DNA]</scope>
    <source>
        <strain evidence="10 11">J1TS3</strain>
    </source>
</reference>
<keyword evidence="3 7" id="KW-0732">Signal</keyword>
<evidence type="ECO:0000256" key="7">
    <source>
        <dbReference type="SAM" id="SignalP"/>
    </source>
</evidence>
<sequence>MKKVSRFWSLGFLLLSLTVLLFGCGGGSDDAEPASGSEGDSEGKKKLVVGTDATYAPMEYMDNNGNIVGIDIDIVKAVADEVGVEVEFKNIGWEPLFPAVENGEVDFAVSSITITKEREETFDFTEPYYIANQVILVKKGSDIKSFKDLKDKKASVQINTTGHTMMKEIQGNTSSKIIAAETMPLAIEELLNGNADAAVGDNSTVNEYIKNNPNVEVEIIEDDSAEKEYYGLMVKKGNTEIVDLLNEGIEKIKENGKLKEITGFDVE</sequence>
<comment type="similarity">
    <text evidence="2 6">Belongs to the bacterial solute-binding protein 3 family.</text>
</comment>
<dbReference type="PROSITE" id="PS51257">
    <property type="entry name" value="PROKAR_LIPOPROTEIN"/>
    <property type="match status" value="1"/>
</dbReference>
<name>A0ABQ4KCF1_9BACI</name>
<evidence type="ECO:0000256" key="4">
    <source>
        <dbReference type="ARBA" id="ARBA00023139"/>
    </source>
</evidence>
<organism evidence="10 11">
    <name type="scientific">Siminovitchia fordii</name>
    <dbReference type="NCBI Taxonomy" id="254759"/>
    <lineage>
        <taxon>Bacteria</taxon>
        <taxon>Bacillati</taxon>
        <taxon>Bacillota</taxon>
        <taxon>Bacilli</taxon>
        <taxon>Bacillales</taxon>
        <taxon>Bacillaceae</taxon>
        <taxon>Siminovitchia</taxon>
    </lineage>
</organism>
<evidence type="ECO:0000256" key="2">
    <source>
        <dbReference type="ARBA" id="ARBA00010333"/>
    </source>
</evidence>
<accession>A0ABQ4KCF1</accession>
<evidence type="ECO:0000256" key="3">
    <source>
        <dbReference type="ARBA" id="ARBA00022729"/>
    </source>
</evidence>
<dbReference type="CDD" id="cd13624">
    <property type="entry name" value="PBP2_Arg_Lys_His"/>
    <property type="match status" value="1"/>
</dbReference>
<evidence type="ECO:0000256" key="5">
    <source>
        <dbReference type="ARBA" id="ARBA00023288"/>
    </source>
</evidence>
<dbReference type="Gene3D" id="3.40.190.10">
    <property type="entry name" value="Periplasmic binding protein-like II"/>
    <property type="match status" value="2"/>
</dbReference>
<comment type="subcellular location">
    <subcellularLocation>
        <location evidence="1">Cell envelope</location>
    </subcellularLocation>
</comment>
<gene>
    <name evidence="10" type="ORF">J1TS3_45160</name>
</gene>
<feature type="domain" description="Solute-binding protein family 3/N-terminal" evidence="8">
    <location>
        <begin position="46"/>
        <end position="265"/>
    </location>
</feature>
<evidence type="ECO:0000256" key="6">
    <source>
        <dbReference type="RuleBase" id="RU003744"/>
    </source>
</evidence>
<evidence type="ECO:0000259" key="9">
    <source>
        <dbReference type="SMART" id="SM00079"/>
    </source>
</evidence>
<dbReference type="SMART" id="SM00062">
    <property type="entry name" value="PBPb"/>
    <property type="match status" value="1"/>
</dbReference>
<feature type="signal peptide" evidence="7">
    <location>
        <begin position="1"/>
        <end position="23"/>
    </location>
</feature>
<dbReference type="SUPFAM" id="SSF53850">
    <property type="entry name" value="Periplasmic binding protein-like II"/>
    <property type="match status" value="1"/>
</dbReference>
<evidence type="ECO:0000313" key="10">
    <source>
        <dbReference type="EMBL" id="GIN23382.1"/>
    </source>
</evidence>
<dbReference type="SMART" id="SM00079">
    <property type="entry name" value="PBPe"/>
    <property type="match status" value="1"/>
</dbReference>
<protein>
    <submittedName>
        <fullName evidence="10">Basic amino acid ABC transporter substrate-binding protein</fullName>
    </submittedName>
</protein>
<keyword evidence="11" id="KW-1185">Reference proteome</keyword>
<feature type="domain" description="Ionotropic glutamate receptor C-terminal" evidence="9">
    <location>
        <begin position="46"/>
        <end position="263"/>
    </location>
</feature>
<comment type="caution">
    <text evidence="10">The sequence shown here is derived from an EMBL/GenBank/DDBJ whole genome shotgun (WGS) entry which is preliminary data.</text>
</comment>